<feature type="region of interest" description="Disordered" evidence="1">
    <location>
        <begin position="62"/>
        <end position="102"/>
    </location>
</feature>
<dbReference type="GO" id="GO:0045216">
    <property type="term" value="P:cell-cell junction organization"/>
    <property type="evidence" value="ECO:0007669"/>
    <property type="project" value="InterPro"/>
</dbReference>
<feature type="region of interest" description="Disordered" evidence="1">
    <location>
        <begin position="244"/>
        <end position="356"/>
    </location>
</feature>
<evidence type="ECO:0000313" key="3">
    <source>
        <dbReference type="EMBL" id="CAB0032101.1"/>
    </source>
</evidence>
<dbReference type="OrthoDB" id="6431454at2759"/>
<feature type="domain" description="Apical junction molecule ajm1 alpha/beta" evidence="2">
    <location>
        <begin position="448"/>
        <end position="546"/>
    </location>
</feature>
<feature type="compositionally biased region" description="Polar residues" evidence="1">
    <location>
        <begin position="85"/>
        <end position="102"/>
    </location>
</feature>
<feature type="compositionally biased region" description="Polar residues" evidence="1">
    <location>
        <begin position="276"/>
        <end position="299"/>
    </location>
</feature>
<dbReference type="InterPro" id="IPR058586">
    <property type="entry name" value="Ajm-1"/>
</dbReference>
<feature type="compositionally biased region" description="Low complexity" evidence="1">
    <location>
        <begin position="371"/>
        <end position="394"/>
    </location>
</feature>
<dbReference type="SUPFAM" id="SSF144232">
    <property type="entry name" value="HIT/MYND zinc finger-like"/>
    <property type="match status" value="1"/>
</dbReference>
<evidence type="ECO:0000259" key="2">
    <source>
        <dbReference type="Pfam" id="PF26649"/>
    </source>
</evidence>
<reference evidence="3 4" key="1">
    <citation type="submission" date="2020-02" db="EMBL/GenBank/DDBJ databases">
        <authorList>
            <person name="Ferguson B K."/>
        </authorList>
    </citation>
    <scope>NUCLEOTIDE SEQUENCE [LARGE SCALE GENOMIC DNA]</scope>
</reference>
<feature type="region of interest" description="Disordered" evidence="1">
    <location>
        <begin position="580"/>
        <end position="623"/>
    </location>
</feature>
<dbReference type="GO" id="GO:0005886">
    <property type="term" value="C:plasma membrane"/>
    <property type="evidence" value="ECO:0007669"/>
    <property type="project" value="TreeGrafter"/>
</dbReference>
<dbReference type="EMBL" id="CADCXV010000665">
    <property type="protein sequence ID" value="CAB0032101.1"/>
    <property type="molecule type" value="Genomic_DNA"/>
</dbReference>
<dbReference type="AlphaFoldDB" id="A0A6H5IB66"/>
<feature type="region of interest" description="Disordered" evidence="1">
    <location>
        <begin position="195"/>
        <end position="225"/>
    </location>
</feature>
<keyword evidence="4" id="KW-1185">Reference proteome</keyword>
<proteinExistence type="predicted"/>
<feature type="region of interest" description="Disordered" evidence="1">
    <location>
        <begin position="371"/>
        <end position="396"/>
    </location>
</feature>
<dbReference type="Pfam" id="PF26649">
    <property type="entry name" value="Ajm-1"/>
    <property type="match status" value="1"/>
</dbReference>
<feature type="compositionally biased region" description="Low complexity" evidence="1">
    <location>
        <begin position="580"/>
        <end position="604"/>
    </location>
</feature>
<organism evidence="3 4">
    <name type="scientific">Trichogramma brassicae</name>
    <dbReference type="NCBI Taxonomy" id="86971"/>
    <lineage>
        <taxon>Eukaryota</taxon>
        <taxon>Metazoa</taxon>
        <taxon>Ecdysozoa</taxon>
        <taxon>Arthropoda</taxon>
        <taxon>Hexapoda</taxon>
        <taxon>Insecta</taxon>
        <taxon>Pterygota</taxon>
        <taxon>Neoptera</taxon>
        <taxon>Endopterygota</taxon>
        <taxon>Hymenoptera</taxon>
        <taxon>Apocrita</taxon>
        <taxon>Proctotrupomorpha</taxon>
        <taxon>Chalcidoidea</taxon>
        <taxon>Trichogrammatidae</taxon>
        <taxon>Trichogramma</taxon>
    </lineage>
</organism>
<dbReference type="Proteomes" id="UP000479190">
    <property type="component" value="Unassembled WGS sequence"/>
</dbReference>
<evidence type="ECO:0000313" key="4">
    <source>
        <dbReference type="Proteomes" id="UP000479190"/>
    </source>
</evidence>
<dbReference type="PANTHER" id="PTHR21517">
    <property type="entry name" value="APICAL JUNCTION COMPONENT 1 HOMOLOG"/>
    <property type="match status" value="1"/>
</dbReference>
<sequence>MFDRPPENELQKVGERVPSEHELRVQRSLQRLNVPDWYKNSPVARDGAAAAGFRLKRHSDASQHGGWRALGSKTTSLSSLSSSSNRQPTAAPSPRLSSNKITIDPNQRRFINASQFYRCILYIGTLLSPSPTPPVFSRWSTSLLNSAGSSPASSARSSFNHRQPYLGWRSQERLANPRTPAERLAQGILPQLQNANKQGTAQSSSSNVTGQQQHQPGTQSTNQEVRNSIKEVTSAIVHYVQSGQEAASGRLSPRTAAQMHQQQRQDYYWDDGRQGARSTSPRAATHQRTQSTDSRMTTYQQQQQQQQQIVRSRPPLQRRRSEGNEPTPPLPPPHQNRPHHHHPPPQPPPRRTSLDSIGSFDNVALLHHQQQLRLQQQQQHLQSNPSSNINNNNNNEDRVVRCRNSKCQNQASLAEARKTYKSCHNCTCLYCSRECRRAHWHRHKRTCLYSRANSLCIQVLSSIKKDPQSLKHLSTMARRGYLAQGRGAVKCFFASPEAAEKFVQSGFQELGEPAYVKWSDVLPSEMGAELYAEACKLCESYNAETRSQVPSASGAVMWERQPVSRCAKLKLEASCRAQTTTSSASTSAVASPQPQPQQKPKMQSAPPPPPIQQQPQPANITRDMDSPETLVLTSRPLQAGGPPARRSRELAFENIQRLLRQRGVSLRRHFPQVHGKLGAYVEASAADKFAPVTIYPRDQASGRSFMCIIMLEAEPERLRLLPTDSSRVKTVDVCLEHEIE</sequence>
<dbReference type="PANTHER" id="PTHR21517:SF3">
    <property type="entry name" value="APICAL JUNCTION COMPONENT 1 HOMOLOG"/>
    <property type="match status" value="1"/>
</dbReference>
<gene>
    <name evidence="3" type="ORF">TBRA_LOCUS4049</name>
</gene>
<dbReference type="GO" id="GO:0043296">
    <property type="term" value="C:apical junction complex"/>
    <property type="evidence" value="ECO:0007669"/>
    <property type="project" value="TreeGrafter"/>
</dbReference>
<dbReference type="InterPro" id="IPR038825">
    <property type="entry name" value="Apical_junction"/>
</dbReference>
<accession>A0A6H5IB66</accession>
<feature type="compositionally biased region" description="Pro residues" evidence="1">
    <location>
        <begin position="326"/>
        <end position="335"/>
    </location>
</feature>
<evidence type="ECO:0000256" key="1">
    <source>
        <dbReference type="SAM" id="MobiDB-lite"/>
    </source>
</evidence>
<protein>
    <recommendedName>
        <fullName evidence="2">Apical junction molecule ajm1 alpha/beta domain-containing protein</fullName>
    </recommendedName>
</protein>
<name>A0A6H5IB66_9HYME</name>